<organism evidence="6 7">
    <name type="scientific">Podospora australis</name>
    <dbReference type="NCBI Taxonomy" id="1536484"/>
    <lineage>
        <taxon>Eukaryota</taxon>
        <taxon>Fungi</taxon>
        <taxon>Dikarya</taxon>
        <taxon>Ascomycota</taxon>
        <taxon>Pezizomycotina</taxon>
        <taxon>Sordariomycetes</taxon>
        <taxon>Sordariomycetidae</taxon>
        <taxon>Sordariales</taxon>
        <taxon>Podosporaceae</taxon>
        <taxon>Podospora</taxon>
    </lineage>
</organism>
<dbReference type="InterPro" id="IPR004640">
    <property type="entry name" value="HscB"/>
</dbReference>
<dbReference type="Gene3D" id="1.20.1280.20">
    <property type="entry name" value="HscB, C-terminal domain"/>
    <property type="match status" value="1"/>
</dbReference>
<keyword evidence="7" id="KW-1185">Reference proteome</keyword>
<evidence type="ECO:0000313" key="7">
    <source>
        <dbReference type="Proteomes" id="UP001302126"/>
    </source>
</evidence>
<dbReference type="Gene3D" id="1.10.287.110">
    <property type="entry name" value="DnaJ domain"/>
    <property type="match status" value="1"/>
</dbReference>
<proteinExistence type="inferred from homology"/>
<dbReference type="PANTHER" id="PTHR14021">
    <property type="entry name" value="IRON-SULFUR CLUSTER CO-CHAPERONE PROTEIN HSCB"/>
    <property type="match status" value="1"/>
</dbReference>
<evidence type="ECO:0000256" key="1">
    <source>
        <dbReference type="ARBA" id="ARBA00010476"/>
    </source>
</evidence>
<sequence length="282" mass="30962">MRTSLVSTSRRAVSTVCSACRRKEAIARFNAASVPIAPPQRAFSTTITTTTTTTSSSSQVSAQPRNQPTRRWLSSSSAPPPPSQPKDQPPKQKVPTYYALFPETLPQGPPPAGPFEIDTRALRREFLRLQAAAHPDFHHSASGTSEVSARRQAEITSALINQAYKTLSNPLLRAQYLLSELSGVDLAADESGSDSGPADPELLMTVLEAREAIEEAVSEKDLEEVRAANEERIKEAEANLAEVFAQQDWEGAKGEAVRLRYWYNIREGIDNWEPGKPVVLQH</sequence>
<reference evidence="6" key="2">
    <citation type="submission" date="2023-05" db="EMBL/GenBank/DDBJ databases">
        <authorList>
            <consortium name="Lawrence Berkeley National Laboratory"/>
            <person name="Steindorff A."/>
            <person name="Hensen N."/>
            <person name="Bonometti L."/>
            <person name="Westerberg I."/>
            <person name="Brannstrom I.O."/>
            <person name="Guillou S."/>
            <person name="Cros-Aarteil S."/>
            <person name="Calhoun S."/>
            <person name="Haridas S."/>
            <person name="Kuo A."/>
            <person name="Mondo S."/>
            <person name="Pangilinan J."/>
            <person name="Riley R."/>
            <person name="Labutti K."/>
            <person name="Andreopoulos B."/>
            <person name="Lipzen A."/>
            <person name="Chen C."/>
            <person name="Yanf M."/>
            <person name="Daum C."/>
            <person name="Ng V."/>
            <person name="Clum A."/>
            <person name="Ohm R."/>
            <person name="Martin F."/>
            <person name="Silar P."/>
            <person name="Natvig D."/>
            <person name="Lalanne C."/>
            <person name="Gautier V."/>
            <person name="Ament-Velasquez S.L."/>
            <person name="Kruys A."/>
            <person name="Hutchinson M.I."/>
            <person name="Powell A.J."/>
            <person name="Barry K."/>
            <person name="Miller A.N."/>
            <person name="Grigoriev I.V."/>
            <person name="Debuchy R."/>
            <person name="Gladieux P."/>
            <person name="Thoren M.H."/>
            <person name="Johannesson H."/>
        </authorList>
    </citation>
    <scope>NUCLEOTIDE SEQUENCE</scope>
    <source>
        <strain evidence="6">PSN309</strain>
    </source>
</reference>
<comment type="similarity">
    <text evidence="1">Belongs to the HscB family.</text>
</comment>
<dbReference type="GO" id="GO:0044571">
    <property type="term" value="P:[2Fe-2S] cluster assembly"/>
    <property type="evidence" value="ECO:0007669"/>
    <property type="project" value="InterPro"/>
</dbReference>
<comment type="caution">
    <text evidence="6">The sequence shown here is derived from an EMBL/GenBank/DDBJ whole genome shotgun (WGS) entry which is preliminary data.</text>
</comment>
<feature type="region of interest" description="Disordered" evidence="4">
    <location>
        <begin position="48"/>
        <end position="93"/>
    </location>
</feature>
<gene>
    <name evidence="6" type="ORF">QBC35DRAFT_381258</name>
</gene>
<dbReference type="EMBL" id="MU864380">
    <property type="protein sequence ID" value="KAK4189043.1"/>
    <property type="molecule type" value="Genomic_DNA"/>
</dbReference>
<name>A0AAN6WWP9_9PEZI</name>
<feature type="compositionally biased region" description="Polar residues" evidence="4">
    <location>
        <begin position="59"/>
        <end position="73"/>
    </location>
</feature>
<dbReference type="Proteomes" id="UP001302126">
    <property type="component" value="Unassembled WGS sequence"/>
</dbReference>
<dbReference type="GO" id="GO:0051259">
    <property type="term" value="P:protein complex oligomerization"/>
    <property type="evidence" value="ECO:0007669"/>
    <property type="project" value="InterPro"/>
</dbReference>
<dbReference type="InterPro" id="IPR009073">
    <property type="entry name" value="HscB_oligo_C"/>
</dbReference>
<evidence type="ECO:0000256" key="3">
    <source>
        <dbReference type="SAM" id="Coils"/>
    </source>
</evidence>
<evidence type="ECO:0000256" key="4">
    <source>
        <dbReference type="SAM" id="MobiDB-lite"/>
    </source>
</evidence>
<evidence type="ECO:0000259" key="5">
    <source>
        <dbReference type="Pfam" id="PF07743"/>
    </source>
</evidence>
<keyword evidence="2" id="KW-0143">Chaperone</keyword>
<dbReference type="GO" id="GO:0001671">
    <property type="term" value="F:ATPase activator activity"/>
    <property type="evidence" value="ECO:0007669"/>
    <property type="project" value="InterPro"/>
</dbReference>
<feature type="domain" description="Co-chaperone HscB C-terminal oligomerisation" evidence="5">
    <location>
        <begin position="199"/>
        <end position="270"/>
    </location>
</feature>
<dbReference type="PANTHER" id="PTHR14021:SF15">
    <property type="entry name" value="IRON-SULFUR CLUSTER CO-CHAPERONE PROTEIN HSCB"/>
    <property type="match status" value="1"/>
</dbReference>
<keyword evidence="3" id="KW-0175">Coiled coil</keyword>
<dbReference type="NCBIfam" id="TIGR00714">
    <property type="entry name" value="hscB"/>
    <property type="match status" value="1"/>
</dbReference>
<dbReference type="SUPFAM" id="SSF46565">
    <property type="entry name" value="Chaperone J-domain"/>
    <property type="match status" value="1"/>
</dbReference>
<dbReference type="Pfam" id="PF07743">
    <property type="entry name" value="HSCB_C"/>
    <property type="match status" value="1"/>
</dbReference>
<dbReference type="SUPFAM" id="SSF47144">
    <property type="entry name" value="HSC20 (HSCB), C-terminal oligomerisation domain"/>
    <property type="match status" value="1"/>
</dbReference>
<evidence type="ECO:0000256" key="2">
    <source>
        <dbReference type="ARBA" id="ARBA00023186"/>
    </source>
</evidence>
<evidence type="ECO:0000313" key="6">
    <source>
        <dbReference type="EMBL" id="KAK4189043.1"/>
    </source>
</evidence>
<accession>A0AAN6WWP9</accession>
<dbReference type="GO" id="GO:0051087">
    <property type="term" value="F:protein-folding chaperone binding"/>
    <property type="evidence" value="ECO:0007669"/>
    <property type="project" value="InterPro"/>
</dbReference>
<dbReference type="InterPro" id="IPR036386">
    <property type="entry name" value="HscB_C_sf"/>
</dbReference>
<reference evidence="6" key="1">
    <citation type="journal article" date="2023" name="Mol. Phylogenet. Evol.">
        <title>Genome-scale phylogeny and comparative genomics of the fungal order Sordariales.</title>
        <authorList>
            <person name="Hensen N."/>
            <person name="Bonometti L."/>
            <person name="Westerberg I."/>
            <person name="Brannstrom I.O."/>
            <person name="Guillou S."/>
            <person name="Cros-Aarteil S."/>
            <person name="Calhoun S."/>
            <person name="Haridas S."/>
            <person name="Kuo A."/>
            <person name="Mondo S."/>
            <person name="Pangilinan J."/>
            <person name="Riley R."/>
            <person name="LaButti K."/>
            <person name="Andreopoulos B."/>
            <person name="Lipzen A."/>
            <person name="Chen C."/>
            <person name="Yan M."/>
            <person name="Daum C."/>
            <person name="Ng V."/>
            <person name="Clum A."/>
            <person name="Steindorff A."/>
            <person name="Ohm R.A."/>
            <person name="Martin F."/>
            <person name="Silar P."/>
            <person name="Natvig D.O."/>
            <person name="Lalanne C."/>
            <person name="Gautier V."/>
            <person name="Ament-Velasquez S.L."/>
            <person name="Kruys A."/>
            <person name="Hutchinson M.I."/>
            <person name="Powell A.J."/>
            <person name="Barry K."/>
            <person name="Miller A.N."/>
            <person name="Grigoriev I.V."/>
            <person name="Debuchy R."/>
            <person name="Gladieux P."/>
            <person name="Hiltunen Thoren M."/>
            <person name="Johannesson H."/>
        </authorList>
    </citation>
    <scope>NUCLEOTIDE SEQUENCE</scope>
    <source>
        <strain evidence="6">PSN309</strain>
    </source>
</reference>
<dbReference type="GO" id="GO:0005739">
    <property type="term" value="C:mitochondrion"/>
    <property type="evidence" value="ECO:0007669"/>
    <property type="project" value="TreeGrafter"/>
</dbReference>
<feature type="compositionally biased region" description="Low complexity" evidence="4">
    <location>
        <begin position="48"/>
        <end position="58"/>
    </location>
</feature>
<protein>
    <submittedName>
        <fullName evidence="6">J-type co-chaperone JAC1, mitochondrial</fullName>
    </submittedName>
</protein>
<dbReference type="AlphaFoldDB" id="A0AAN6WWP9"/>
<feature type="coiled-coil region" evidence="3">
    <location>
        <begin position="219"/>
        <end position="246"/>
    </location>
</feature>
<dbReference type="InterPro" id="IPR036869">
    <property type="entry name" value="J_dom_sf"/>
</dbReference>